<reference evidence="9 10" key="1">
    <citation type="submission" date="2016-10" db="EMBL/GenBank/DDBJ databases">
        <authorList>
            <person name="de Groot N.N."/>
        </authorList>
    </citation>
    <scope>NUCLEOTIDE SEQUENCE [LARGE SCALE GENOMIC DNA]</scope>
    <source>
        <strain evidence="9 10">DSM 45610</strain>
    </source>
</reference>
<comment type="similarity">
    <text evidence="1">Belongs to the ROK (NagC/XylR) family.</text>
</comment>
<evidence type="ECO:0000313" key="10">
    <source>
        <dbReference type="Proteomes" id="UP000198534"/>
    </source>
</evidence>
<evidence type="ECO:0000256" key="6">
    <source>
        <dbReference type="ARBA" id="ARBA00022777"/>
    </source>
</evidence>
<dbReference type="InterPro" id="IPR043129">
    <property type="entry name" value="ATPase_NBD"/>
</dbReference>
<gene>
    <name evidence="9" type="ORF">SAMN05444487_103220</name>
</gene>
<dbReference type="RefSeq" id="WP_091736902.1">
    <property type="nucleotide sequence ID" value="NZ_FNNQ01000003.1"/>
</dbReference>
<dbReference type="GO" id="GO:0006096">
    <property type="term" value="P:glycolytic process"/>
    <property type="evidence" value="ECO:0007669"/>
    <property type="project" value="InterPro"/>
</dbReference>
<proteinExistence type="inferred from homology"/>
<dbReference type="PANTHER" id="PTHR18964:SF149">
    <property type="entry name" value="BIFUNCTIONAL UDP-N-ACETYLGLUCOSAMINE 2-EPIMERASE_N-ACETYLMANNOSAMINE KINASE"/>
    <property type="match status" value="1"/>
</dbReference>
<evidence type="ECO:0000256" key="3">
    <source>
        <dbReference type="ARBA" id="ARBA00014701"/>
    </source>
</evidence>
<dbReference type="Pfam" id="PF00480">
    <property type="entry name" value="ROK"/>
    <property type="match status" value="1"/>
</dbReference>
<evidence type="ECO:0000256" key="7">
    <source>
        <dbReference type="ARBA" id="ARBA00022840"/>
    </source>
</evidence>
<evidence type="ECO:0000256" key="8">
    <source>
        <dbReference type="ARBA" id="ARBA00032386"/>
    </source>
</evidence>
<dbReference type="Gene3D" id="3.30.420.40">
    <property type="match status" value="2"/>
</dbReference>
<evidence type="ECO:0000313" key="9">
    <source>
        <dbReference type="EMBL" id="SDW46240.1"/>
    </source>
</evidence>
<evidence type="ECO:0000256" key="2">
    <source>
        <dbReference type="ARBA" id="ARBA00012323"/>
    </source>
</evidence>
<name>A0A1H2TQT0_9BACL</name>
<dbReference type="GO" id="GO:0005737">
    <property type="term" value="C:cytoplasm"/>
    <property type="evidence" value="ECO:0007669"/>
    <property type="project" value="InterPro"/>
</dbReference>
<dbReference type="NCBIfam" id="TIGR00744">
    <property type="entry name" value="ROK_glcA_fam"/>
    <property type="match status" value="1"/>
</dbReference>
<keyword evidence="7" id="KW-0067">ATP-binding</keyword>
<keyword evidence="5" id="KW-0547">Nucleotide-binding</keyword>
<keyword evidence="10" id="KW-1185">Reference proteome</keyword>
<sequence>MNKHALGIDIGGTQVKMGIVDARGQLLGRIEHPTPQKEGAEAALLEIASVAKQLATEANIPWKDIAGVGVGLPGFLDIPQGHIVQLPNLSWNDVPIRKILEKALALPVTIDNDANVAALGEAWSGAGVGVKDLICITLGTGVGGGIIANGGLVHGSTGMAGEIGHIPVKQDGALCGCGRHGCLETIASATGVMRLMQEAIARGEQTILHHDESDPLTTEKIFSAAKDKDPVAQEVVQQAVDALAYVMSILSLTFNPALFVIGGGVSKAGSTLFEPLEAAYHRRTLSYVAKGVLIRPALLGNDAGLIGAAGLTAKGEILR</sequence>
<dbReference type="Proteomes" id="UP000198534">
    <property type="component" value="Unassembled WGS sequence"/>
</dbReference>
<keyword evidence="6 9" id="KW-0418">Kinase</keyword>
<evidence type="ECO:0000256" key="1">
    <source>
        <dbReference type="ARBA" id="ARBA00006479"/>
    </source>
</evidence>
<dbReference type="InterPro" id="IPR004654">
    <property type="entry name" value="ROK_glcA"/>
</dbReference>
<accession>A0A1H2TQT0</accession>
<dbReference type="InterPro" id="IPR000600">
    <property type="entry name" value="ROK"/>
</dbReference>
<dbReference type="InterPro" id="IPR049874">
    <property type="entry name" value="ROK_cs"/>
</dbReference>
<dbReference type="OrthoDB" id="9810372at2"/>
<organism evidence="9 10">
    <name type="scientific">Marininema mesophilum</name>
    <dbReference type="NCBI Taxonomy" id="1048340"/>
    <lineage>
        <taxon>Bacteria</taxon>
        <taxon>Bacillati</taxon>
        <taxon>Bacillota</taxon>
        <taxon>Bacilli</taxon>
        <taxon>Bacillales</taxon>
        <taxon>Thermoactinomycetaceae</taxon>
        <taxon>Marininema</taxon>
    </lineage>
</organism>
<dbReference type="EMBL" id="FNNQ01000003">
    <property type="protein sequence ID" value="SDW46240.1"/>
    <property type="molecule type" value="Genomic_DNA"/>
</dbReference>
<dbReference type="PROSITE" id="PS01125">
    <property type="entry name" value="ROK"/>
    <property type="match status" value="1"/>
</dbReference>
<evidence type="ECO:0000256" key="4">
    <source>
        <dbReference type="ARBA" id="ARBA00022679"/>
    </source>
</evidence>
<dbReference type="AlphaFoldDB" id="A0A1H2TQT0"/>
<dbReference type="SUPFAM" id="SSF53067">
    <property type="entry name" value="Actin-like ATPase domain"/>
    <property type="match status" value="1"/>
</dbReference>
<evidence type="ECO:0000256" key="5">
    <source>
        <dbReference type="ARBA" id="ARBA00022741"/>
    </source>
</evidence>
<dbReference type="STRING" id="1048340.SAMN05444487_103220"/>
<dbReference type="GO" id="GO:0005524">
    <property type="term" value="F:ATP binding"/>
    <property type="evidence" value="ECO:0007669"/>
    <property type="project" value="UniProtKB-KW"/>
</dbReference>
<keyword evidence="4" id="KW-0808">Transferase</keyword>
<dbReference type="PANTHER" id="PTHR18964">
    <property type="entry name" value="ROK (REPRESSOR, ORF, KINASE) FAMILY"/>
    <property type="match status" value="1"/>
</dbReference>
<dbReference type="EC" id="2.7.1.2" evidence="2"/>
<protein>
    <recommendedName>
        <fullName evidence="3">Glucokinase</fullName>
        <ecNumber evidence="2">2.7.1.2</ecNumber>
    </recommendedName>
    <alternativeName>
        <fullName evidence="8">Glucose kinase</fullName>
    </alternativeName>
</protein>
<dbReference type="GO" id="GO:0004340">
    <property type="term" value="F:glucokinase activity"/>
    <property type="evidence" value="ECO:0007669"/>
    <property type="project" value="UniProtKB-EC"/>
</dbReference>